<name>A0A975QKE0_9ACTN</name>
<evidence type="ECO:0000256" key="2">
    <source>
        <dbReference type="ARBA" id="ARBA00022475"/>
    </source>
</evidence>
<dbReference type="PANTHER" id="PTHR30086">
    <property type="entry name" value="ARGININE EXPORTER PROTEIN ARGO"/>
    <property type="match status" value="1"/>
</dbReference>
<keyword evidence="4 7" id="KW-1133">Transmembrane helix</keyword>
<reference evidence="8" key="1">
    <citation type="submission" date="2021-05" db="EMBL/GenBank/DDBJ databases">
        <authorList>
            <person name="Kaiqin L."/>
            <person name="Jian G."/>
        </authorList>
    </citation>
    <scope>NUCLEOTIDE SEQUENCE</scope>
    <source>
        <strain evidence="8">HDS5</strain>
    </source>
</reference>
<feature type="compositionally biased region" description="Pro residues" evidence="6">
    <location>
        <begin position="73"/>
        <end position="83"/>
    </location>
</feature>
<sequence>MIVLRNGIVHGVRPALSAAMGAALGSLAWGFAAAVGVAAFVARSDAAFEALRYAGAAYLAYLGVRTAVERPPARTPEPEPAPATVPSGHTRVRPMLGRRWFRQGLLADLLSPKAGLFFLAVLPQFVPQGWAPMPAMMLLSLVDCLLVAAWLGFLSYFSHHALRRLHQPVWYRTVQIVCGLTLVLLALHVVTADPGR</sequence>
<evidence type="ECO:0000256" key="5">
    <source>
        <dbReference type="ARBA" id="ARBA00023136"/>
    </source>
</evidence>
<keyword evidence="3 7" id="KW-0812">Transmembrane</keyword>
<keyword evidence="9" id="KW-1185">Reference proteome</keyword>
<feature type="transmembrane region" description="Helical" evidence="7">
    <location>
        <begin position="169"/>
        <end position="190"/>
    </location>
</feature>
<protein>
    <submittedName>
        <fullName evidence="8">LysE family translocator</fullName>
    </submittedName>
</protein>
<dbReference type="PANTHER" id="PTHR30086:SF20">
    <property type="entry name" value="ARGININE EXPORTER PROTEIN ARGO-RELATED"/>
    <property type="match status" value="1"/>
</dbReference>
<accession>A0A975QKE0</accession>
<feature type="region of interest" description="Disordered" evidence="6">
    <location>
        <begin position="71"/>
        <end position="90"/>
    </location>
</feature>
<feature type="transmembrane region" description="Helical" evidence="7">
    <location>
        <begin position="105"/>
        <end position="126"/>
    </location>
</feature>
<evidence type="ECO:0000256" key="6">
    <source>
        <dbReference type="SAM" id="MobiDB-lite"/>
    </source>
</evidence>
<keyword evidence="2" id="KW-1003">Cell membrane</keyword>
<dbReference type="EMBL" id="CP074402">
    <property type="protein sequence ID" value="QVJ01309.1"/>
    <property type="molecule type" value="Genomic_DNA"/>
</dbReference>
<evidence type="ECO:0000256" key="4">
    <source>
        <dbReference type="ARBA" id="ARBA00022989"/>
    </source>
</evidence>
<dbReference type="GO" id="GO:0005886">
    <property type="term" value="C:plasma membrane"/>
    <property type="evidence" value="ECO:0007669"/>
    <property type="project" value="UniProtKB-SubCell"/>
</dbReference>
<evidence type="ECO:0000256" key="7">
    <source>
        <dbReference type="SAM" id="Phobius"/>
    </source>
</evidence>
<feature type="transmembrane region" description="Helical" evidence="7">
    <location>
        <begin position="20"/>
        <end position="42"/>
    </location>
</feature>
<evidence type="ECO:0000256" key="1">
    <source>
        <dbReference type="ARBA" id="ARBA00004651"/>
    </source>
</evidence>
<dbReference type="KEGG" id="nec:KGD82_24775"/>
<dbReference type="Proteomes" id="UP000682416">
    <property type="component" value="Chromosome"/>
</dbReference>
<keyword evidence="5 7" id="KW-0472">Membrane</keyword>
<organism evidence="8 9">
    <name type="scientific">Nocardiopsis eucommiae</name>
    <dbReference type="NCBI Taxonomy" id="2831970"/>
    <lineage>
        <taxon>Bacteria</taxon>
        <taxon>Bacillati</taxon>
        <taxon>Actinomycetota</taxon>
        <taxon>Actinomycetes</taxon>
        <taxon>Streptosporangiales</taxon>
        <taxon>Nocardiopsidaceae</taxon>
        <taxon>Nocardiopsis</taxon>
    </lineage>
</organism>
<evidence type="ECO:0000313" key="9">
    <source>
        <dbReference type="Proteomes" id="UP000682416"/>
    </source>
</evidence>
<gene>
    <name evidence="8" type="ORF">KGD82_24775</name>
</gene>
<comment type="subcellular location">
    <subcellularLocation>
        <location evidence="1">Cell membrane</location>
        <topology evidence="1">Multi-pass membrane protein</topology>
    </subcellularLocation>
</comment>
<dbReference type="GO" id="GO:0015171">
    <property type="term" value="F:amino acid transmembrane transporter activity"/>
    <property type="evidence" value="ECO:0007669"/>
    <property type="project" value="TreeGrafter"/>
</dbReference>
<dbReference type="InterPro" id="IPR001123">
    <property type="entry name" value="LeuE-type"/>
</dbReference>
<dbReference type="Pfam" id="PF01810">
    <property type="entry name" value="LysE"/>
    <property type="match status" value="1"/>
</dbReference>
<proteinExistence type="predicted"/>
<evidence type="ECO:0000313" key="8">
    <source>
        <dbReference type="EMBL" id="QVJ01309.1"/>
    </source>
</evidence>
<dbReference type="AlphaFoldDB" id="A0A975QKE0"/>
<evidence type="ECO:0000256" key="3">
    <source>
        <dbReference type="ARBA" id="ARBA00022692"/>
    </source>
</evidence>
<feature type="transmembrane region" description="Helical" evidence="7">
    <location>
        <begin position="138"/>
        <end position="157"/>
    </location>
</feature>